<dbReference type="Proteomes" id="UP000310263">
    <property type="component" value="Unassembled WGS sequence"/>
</dbReference>
<dbReference type="CDD" id="cd02801">
    <property type="entry name" value="DUS_like_FMN"/>
    <property type="match status" value="1"/>
</dbReference>
<dbReference type="Gene3D" id="3.20.20.70">
    <property type="entry name" value="Aldolase class I"/>
    <property type="match status" value="1"/>
</dbReference>
<dbReference type="Gene3D" id="1.10.1200.80">
    <property type="entry name" value="Putative flavin oxidoreducatase, domain 2"/>
    <property type="match status" value="1"/>
</dbReference>
<evidence type="ECO:0000313" key="3">
    <source>
        <dbReference type="Proteomes" id="UP000310263"/>
    </source>
</evidence>
<organism evidence="2 3">
    <name type="scientific">Muricaecibacterium torontonense</name>
    <dbReference type="NCBI Taxonomy" id="3032871"/>
    <lineage>
        <taxon>Bacteria</taxon>
        <taxon>Bacillati</taxon>
        <taxon>Actinomycetota</taxon>
        <taxon>Coriobacteriia</taxon>
        <taxon>Coriobacteriales</taxon>
        <taxon>Atopobiaceae</taxon>
        <taxon>Muricaecibacterium</taxon>
    </lineage>
</organism>
<dbReference type="RefSeq" id="WP_136012624.1">
    <property type="nucleotide sequence ID" value="NZ_SRYE01000003.1"/>
</dbReference>
<dbReference type="InterPro" id="IPR035587">
    <property type="entry name" value="DUS-like_FMN-bd"/>
</dbReference>
<dbReference type="EMBL" id="SRYE01000003">
    <property type="protein sequence ID" value="TGY62154.1"/>
    <property type="molecule type" value="Genomic_DNA"/>
</dbReference>
<dbReference type="AlphaFoldDB" id="A0A4S2F4I0"/>
<proteinExistence type="predicted"/>
<dbReference type="PANTHER" id="PTHR11082:SF25">
    <property type="entry name" value="DUS-LIKE FMN-BINDING DOMAIN-CONTAINING PROTEIN"/>
    <property type="match status" value="1"/>
</dbReference>
<sequence length="402" mass="42246">MAAHAHSAEKHLHPLQDAPSTSQLLAQGAAAAGLSATLAPFSANGSWEQRLAANPYLMAPMAGVSDQAYRLMARAGGAACAVSEMVSVAGIHYANEKTWQLVDPDPAEPDLIVQLFGSDPEQFYEATKSVIDRYESRGWLQKLVAIDINMACPVPKVVRKGEGSALLDDPARAADIVRSVREGSDYSLPVTAKIRIGRKQHDYVAPAFAKALERAGVSSVAVHGRFANQFYTGTSDANAIAQVVSAVSIPVIASGDALSAAQAVQLKESTGAAAVFCARGTYGNPWIFADARSLGAGCTPAPHTTAQRLAAFALHVQLLSATGAHIARARSLAGWYLKGMPEAASWRERAMHCVGVSDYLHLIAQVAQANALDPASVMVGEALQLAQETSVTPGAEKHSHHA</sequence>
<evidence type="ECO:0000313" key="2">
    <source>
        <dbReference type="EMBL" id="TGY62154.1"/>
    </source>
</evidence>
<protein>
    <submittedName>
        <fullName evidence="2">tRNA dihydrouridine synthase DusB</fullName>
    </submittedName>
</protein>
<name>A0A4S2F4I0_9ACTN</name>
<feature type="domain" description="DUS-like FMN-binding" evidence="1">
    <location>
        <begin position="58"/>
        <end position="364"/>
    </location>
</feature>
<dbReference type="SUPFAM" id="SSF51395">
    <property type="entry name" value="FMN-linked oxidoreductases"/>
    <property type="match status" value="1"/>
</dbReference>
<gene>
    <name evidence="2" type="ORF">E5334_05660</name>
</gene>
<dbReference type="PANTHER" id="PTHR11082">
    <property type="entry name" value="TRNA-DIHYDROURIDINE SYNTHASE"/>
    <property type="match status" value="1"/>
</dbReference>
<keyword evidence="3" id="KW-1185">Reference proteome</keyword>
<dbReference type="GO" id="GO:0016491">
    <property type="term" value="F:oxidoreductase activity"/>
    <property type="evidence" value="ECO:0007669"/>
    <property type="project" value="InterPro"/>
</dbReference>
<reference evidence="2 3" key="1">
    <citation type="submission" date="2019-04" db="EMBL/GenBank/DDBJ databases">
        <title>Microbes associate with the intestines of laboratory mice.</title>
        <authorList>
            <person name="Navarre W."/>
            <person name="Wong E."/>
            <person name="Huang K."/>
            <person name="Tropini C."/>
            <person name="Ng K."/>
            <person name="Yu B."/>
        </authorList>
    </citation>
    <scope>NUCLEOTIDE SEQUENCE [LARGE SCALE GENOMIC DNA]</scope>
    <source>
        <strain evidence="2 3">NM07_P-09</strain>
    </source>
</reference>
<evidence type="ECO:0000259" key="1">
    <source>
        <dbReference type="Pfam" id="PF01207"/>
    </source>
</evidence>
<dbReference type="Pfam" id="PF01207">
    <property type="entry name" value="Dus"/>
    <property type="match status" value="1"/>
</dbReference>
<dbReference type="InterPro" id="IPR013785">
    <property type="entry name" value="Aldolase_TIM"/>
</dbReference>
<comment type="caution">
    <text evidence="2">The sequence shown here is derived from an EMBL/GenBank/DDBJ whole genome shotgun (WGS) entry which is preliminary data.</text>
</comment>
<accession>A0A4S2F4I0</accession>
<dbReference type="InterPro" id="IPR024036">
    <property type="entry name" value="tRNA-dHydroUridine_Synthase_C"/>
</dbReference>
<dbReference type="OrthoDB" id="9764501at2"/>